<accession>A0A849XT12</accession>
<dbReference type="Gene3D" id="3.40.50.300">
    <property type="entry name" value="P-loop containing nucleotide triphosphate hydrolases"/>
    <property type="match status" value="1"/>
</dbReference>
<reference evidence="1 2" key="1">
    <citation type="submission" date="2020-04" db="EMBL/GenBank/DDBJ databases">
        <authorList>
            <person name="Pieper L."/>
        </authorList>
    </citation>
    <scope>NUCLEOTIDE SEQUENCE [LARGE SCALE GENOMIC DNA]</scope>
    <source>
        <strain evidence="1 2">F22</strain>
    </source>
</reference>
<comment type="caution">
    <text evidence="1">The sequence shown here is derived from an EMBL/GenBank/DDBJ whole genome shotgun (WGS) entry which is preliminary data.</text>
</comment>
<organism evidence="1 2">
    <name type="scientific">Coprococcus comes</name>
    <dbReference type="NCBI Taxonomy" id="410072"/>
    <lineage>
        <taxon>Bacteria</taxon>
        <taxon>Bacillati</taxon>
        <taxon>Bacillota</taxon>
        <taxon>Clostridia</taxon>
        <taxon>Lachnospirales</taxon>
        <taxon>Lachnospiraceae</taxon>
        <taxon>Coprococcus</taxon>
    </lineage>
</organism>
<sequence length="33" mass="3754">KDGKIIEQGTHEELLKEGGFYSHLYNSQFQAVS</sequence>
<evidence type="ECO:0000313" key="2">
    <source>
        <dbReference type="Proteomes" id="UP000554488"/>
    </source>
</evidence>
<name>A0A849XT12_9FIRM</name>
<reference evidence="1 2" key="2">
    <citation type="submission" date="2020-07" db="EMBL/GenBank/DDBJ databases">
        <title>Bacterial metabolism rescues the inhibition of intestinal drug absorption by food and drug additives.</title>
        <authorList>
            <person name="Zou L."/>
            <person name="Spanogiannopoulos P."/>
            <person name="Chien H.-C."/>
            <person name="Pieper L.M."/>
            <person name="Cai W."/>
            <person name="Khuri N."/>
            <person name="Pottel J."/>
            <person name="Vora B."/>
            <person name="Ni Z."/>
            <person name="Tsakalozou E."/>
            <person name="Zhang W."/>
            <person name="Shoichet B.K."/>
            <person name="Giacomini K.M."/>
            <person name="Turnbaugh P.J."/>
        </authorList>
    </citation>
    <scope>NUCLEOTIDE SEQUENCE [LARGE SCALE GENOMIC DNA]</scope>
    <source>
        <strain evidence="1 2">F22</strain>
    </source>
</reference>
<dbReference type="GO" id="GO:0005524">
    <property type="term" value="F:ATP binding"/>
    <property type="evidence" value="ECO:0007669"/>
    <property type="project" value="UniProtKB-KW"/>
</dbReference>
<feature type="non-terminal residue" evidence="1">
    <location>
        <position position="1"/>
    </location>
</feature>
<gene>
    <name evidence="1" type="ORF">HUU93_13435</name>
</gene>
<keyword evidence="1" id="KW-0067">ATP-binding</keyword>
<dbReference type="AlphaFoldDB" id="A0A849XT12"/>
<dbReference type="InterPro" id="IPR027417">
    <property type="entry name" value="P-loop_NTPase"/>
</dbReference>
<protein>
    <submittedName>
        <fullName evidence="1">ABC transporter ATP-binding protein</fullName>
    </submittedName>
</protein>
<evidence type="ECO:0000313" key="1">
    <source>
        <dbReference type="EMBL" id="NUN87587.1"/>
    </source>
</evidence>
<proteinExistence type="predicted"/>
<dbReference type="EMBL" id="JABWDC010000066">
    <property type="protein sequence ID" value="NUN87587.1"/>
    <property type="molecule type" value="Genomic_DNA"/>
</dbReference>
<dbReference type="Proteomes" id="UP000554488">
    <property type="component" value="Unassembled WGS sequence"/>
</dbReference>
<dbReference type="SUPFAM" id="SSF52540">
    <property type="entry name" value="P-loop containing nucleoside triphosphate hydrolases"/>
    <property type="match status" value="1"/>
</dbReference>
<keyword evidence="1" id="KW-0547">Nucleotide-binding</keyword>